<feature type="transmembrane region" description="Helical" evidence="5">
    <location>
        <begin position="12"/>
        <end position="34"/>
    </location>
</feature>
<dbReference type="EMBL" id="FTNE01000011">
    <property type="protein sequence ID" value="SIQ88141.1"/>
    <property type="molecule type" value="Genomic_DNA"/>
</dbReference>
<evidence type="ECO:0000256" key="3">
    <source>
        <dbReference type="ARBA" id="ARBA00022989"/>
    </source>
</evidence>
<gene>
    <name evidence="6" type="ORF">SAMN05421828_11111</name>
</gene>
<evidence type="ECO:0000313" key="6">
    <source>
        <dbReference type="EMBL" id="SIQ88141.1"/>
    </source>
</evidence>
<dbReference type="InterPro" id="IPR052962">
    <property type="entry name" value="AA_Transporter_AGT"/>
</dbReference>
<evidence type="ECO:0000256" key="2">
    <source>
        <dbReference type="ARBA" id="ARBA00022692"/>
    </source>
</evidence>
<accession>A0A8G2CKW3</accession>
<dbReference type="Pfam" id="PF13520">
    <property type="entry name" value="AA_permease_2"/>
    <property type="match status" value="1"/>
</dbReference>
<comment type="caution">
    <text evidence="6">The sequence shown here is derived from an EMBL/GenBank/DDBJ whole genome shotgun (WGS) entry which is preliminary data.</text>
</comment>
<feature type="transmembrane region" description="Helical" evidence="5">
    <location>
        <begin position="463"/>
        <end position="481"/>
    </location>
</feature>
<feature type="transmembrane region" description="Helical" evidence="5">
    <location>
        <begin position="88"/>
        <end position="107"/>
    </location>
</feature>
<dbReference type="Proteomes" id="UP000186308">
    <property type="component" value="Unassembled WGS sequence"/>
</dbReference>
<feature type="transmembrane region" description="Helical" evidence="5">
    <location>
        <begin position="165"/>
        <end position="186"/>
    </location>
</feature>
<feature type="transmembrane region" description="Helical" evidence="5">
    <location>
        <begin position="127"/>
        <end position="153"/>
    </location>
</feature>
<sequence length="538" mass="56290">MAEGTGIKLKRDAGIIGLLFASLGGIIGSGWLLGPLTAAKIAGPSAIIAWLIGGVAVLLLSFVYAELATAFPRAGAVIAFPKLSHGNLMATVLSFVVFLGYASVAPAEASAVITYASNYITGLVDKGGVLTTLGFIVSAALLAVFAVVNMLAIKTVLAINSTLTWWKIAIPVLTIIVFLLFGFHASNFSSHGFAPAGASGVFSAVATSGIVFSYLGFRQAVELAGESSNPKRNLPIAIIGSVSIGLVVYVGLQISFIGALNPSDIAKGWANVNFKGAFGPFAGLASLIGMGWLAVLLYIDAFVSPTGTGIIYFTTTSRVLYATGKEGLIGGNFFAKLSVAGVPLVGVLVTFLVGLLFLVPFPSWQGIVTFISSATVLSYGTGPVVMMTLRKTLPPDRYKRPYLLAGGNLIASVAFIISNFIIFWSGAATDDFLFELILGFTVIYVAYEAIAGVGIANLHWRGAWWLAPYFFGLWLLTYLGPKALTGGTNTLGELTDSIILVIFSIIILFVAINSGVPDPEEAKATILAGEPELFMPAE</sequence>
<dbReference type="InterPro" id="IPR002293">
    <property type="entry name" value="AA/rel_permease1"/>
</dbReference>
<evidence type="ECO:0000313" key="7">
    <source>
        <dbReference type="Proteomes" id="UP000186308"/>
    </source>
</evidence>
<feature type="transmembrane region" description="Helical" evidence="5">
    <location>
        <begin position="401"/>
        <end position="424"/>
    </location>
</feature>
<organism evidence="6 7">
    <name type="scientific">Acidiphilium rubrum</name>
    <dbReference type="NCBI Taxonomy" id="526"/>
    <lineage>
        <taxon>Bacteria</taxon>
        <taxon>Pseudomonadati</taxon>
        <taxon>Pseudomonadota</taxon>
        <taxon>Alphaproteobacteria</taxon>
        <taxon>Acetobacterales</taxon>
        <taxon>Acidocellaceae</taxon>
        <taxon>Acidiphilium</taxon>
    </lineage>
</organism>
<dbReference type="PIRSF" id="PIRSF006060">
    <property type="entry name" value="AA_transporter"/>
    <property type="match status" value="1"/>
</dbReference>
<dbReference type="GO" id="GO:0022857">
    <property type="term" value="F:transmembrane transporter activity"/>
    <property type="evidence" value="ECO:0007669"/>
    <property type="project" value="InterPro"/>
</dbReference>
<evidence type="ECO:0000256" key="1">
    <source>
        <dbReference type="ARBA" id="ARBA00004141"/>
    </source>
</evidence>
<proteinExistence type="predicted"/>
<keyword evidence="2 5" id="KW-0812">Transmembrane</keyword>
<dbReference type="GO" id="GO:0016020">
    <property type="term" value="C:membrane"/>
    <property type="evidence" value="ECO:0007669"/>
    <property type="project" value="UniProtKB-SubCell"/>
</dbReference>
<reference evidence="6 7" key="1">
    <citation type="submission" date="2017-01" db="EMBL/GenBank/DDBJ databases">
        <authorList>
            <person name="Varghese N."/>
            <person name="Submissions S."/>
        </authorList>
    </citation>
    <scope>NUCLEOTIDE SEQUENCE [LARGE SCALE GENOMIC DNA]</scope>
    <source>
        <strain evidence="6 7">ATCC 35905</strain>
    </source>
</reference>
<keyword evidence="7" id="KW-1185">Reference proteome</keyword>
<keyword evidence="4 5" id="KW-0472">Membrane</keyword>
<dbReference type="PANTHER" id="PTHR47547:SF1">
    <property type="entry name" value="ASPARTATE-PROTON SYMPORTER"/>
    <property type="match status" value="1"/>
</dbReference>
<dbReference type="Gene3D" id="1.20.1740.10">
    <property type="entry name" value="Amino acid/polyamine transporter I"/>
    <property type="match status" value="1"/>
</dbReference>
<feature type="transmembrane region" description="Helical" evidence="5">
    <location>
        <begin position="367"/>
        <end position="389"/>
    </location>
</feature>
<feature type="transmembrane region" description="Helical" evidence="5">
    <location>
        <begin position="497"/>
        <end position="516"/>
    </location>
</feature>
<name>A0A8G2CKW3_ACIRU</name>
<dbReference type="AlphaFoldDB" id="A0A8G2CKW3"/>
<protein>
    <submittedName>
        <fullName evidence="6">Amino acid/polyamine/organocation transporter, APC superfamily</fullName>
    </submittedName>
</protein>
<feature type="transmembrane region" description="Helical" evidence="5">
    <location>
        <begin position="337"/>
        <end position="361"/>
    </location>
</feature>
<dbReference type="OrthoDB" id="9762947at2"/>
<dbReference type="PANTHER" id="PTHR47547">
    <property type="match status" value="1"/>
</dbReference>
<feature type="transmembrane region" description="Helical" evidence="5">
    <location>
        <begin position="436"/>
        <end position="456"/>
    </location>
</feature>
<feature type="transmembrane region" description="Helical" evidence="5">
    <location>
        <begin position="277"/>
        <end position="299"/>
    </location>
</feature>
<evidence type="ECO:0000256" key="4">
    <source>
        <dbReference type="ARBA" id="ARBA00023136"/>
    </source>
</evidence>
<evidence type="ECO:0000256" key="5">
    <source>
        <dbReference type="SAM" id="Phobius"/>
    </source>
</evidence>
<feature type="transmembrane region" description="Helical" evidence="5">
    <location>
        <begin position="192"/>
        <end position="215"/>
    </location>
</feature>
<dbReference type="RefSeq" id="WP_076454516.1">
    <property type="nucleotide sequence ID" value="NZ_FTNE01000011.1"/>
</dbReference>
<feature type="transmembrane region" description="Helical" evidence="5">
    <location>
        <begin position="236"/>
        <end position="257"/>
    </location>
</feature>
<comment type="subcellular location">
    <subcellularLocation>
        <location evidence="1">Membrane</location>
        <topology evidence="1">Multi-pass membrane protein</topology>
    </subcellularLocation>
</comment>
<keyword evidence="3 5" id="KW-1133">Transmembrane helix</keyword>
<feature type="transmembrane region" description="Helical" evidence="5">
    <location>
        <begin position="46"/>
        <end position="67"/>
    </location>
</feature>